<dbReference type="PROSITE" id="PS50886">
    <property type="entry name" value="TRBD"/>
    <property type="match status" value="1"/>
</dbReference>
<evidence type="ECO:0000256" key="1">
    <source>
        <dbReference type="ARBA" id="ARBA00022490"/>
    </source>
</evidence>
<comment type="caution">
    <text evidence="6">The sequence shown here is derived from an EMBL/GenBank/DDBJ whole genome shotgun (WGS) entry which is preliminary data.</text>
</comment>
<dbReference type="GO" id="GO:0004831">
    <property type="term" value="F:tyrosine-tRNA ligase activity"/>
    <property type="evidence" value="ECO:0007669"/>
    <property type="project" value="TreeGrafter"/>
</dbReference>
<dbReference type="PANTHER" id="PTHR11586">
    <property type="entry name" value="TRNA-AMINOACYLATION COFACTOR ARC1 FAMILY MEMBER"/>
    <property type="match status" value="1"/>
</dbReference>
<dbReference type="Proteomes" id="UP001206595">
    <property type="component" value="Unassembled WGS sequence"/>
</dbReference>
<dbReference type="InterPro" id="IPR051270">
    <property type="entry name" value="Tyrosine-tRNA_ligase_regulator"/>
</dbReference>
<keyword evidence="7" id="KW-1185">Reference proteome</keyword>
<dbReference type="PANTHER" id="PTHR11586:SF43">
    <property type="entry name" value="TYROSINE--TRNA LIGASE, CYTOPLASMIC"/>
    <property type="match status" value="1"/>
</dbReference>
<keyword evidence="2 4" id="KW-0820">tRNA-binding</keyword>
<dbReference type="SUPFAM" id="SSF50249">
    <property type="entry name" value="Nucleic acid-binding proteins"/>
    <property type="match status" value="1"/>
</dbReference>
<protein>
    <recommendedName>
        <fullName evidence="5">tRNA-binding domain-containing protein</fullName>
    </recommendedName>
</protein>
<sequence>MLSTYRVSRTIPQRLNWQAAFFSKAKYSTKDASEQPLIHRLNVQIGKIVQVERHPEAEHLYVEKVDLGEVTEENTPVTRTIVSGLVKYMGINDMLNKQVLVVGNMKPSKFRGILSQGMLLAASKGDMVELLEPASGSVVGERVQVDGLDELATPDAVLKPKQKVMEQVAQDLLTSEQCVATWKGMPLKTSAGWVRCKSIQNGNIS</sequence>
<evidence type="ECO:0000313" key="6">
    <source>
        <dbReference type="EMBL" id="KAI8583387.1"/>
    </source>
</evidence>
<dbReference type="InterPro" id="IPR002547">
    <property type="entry name" value="tRNA-bd_dom"/>
</dbReference>
<dbReference type="Pfam" id="PF01588">
    <property type="entry name" value="tRNA_bind"/>
    <property type="match status" value="1"/>
</dbReference>
<gene>
    <name evidence="6" type="ORF">K450DRAFT_223384</name>
</gene>
<reference evidence="6" key="2">
    <citation type="journal article" date="2022" name="Proc. Natl. Acad. Sci. U.S.A.">
        <title>Diploid-dominant life cycles characterize the early evolution of Fungi.</title>
        <authorList>
            <person name="Amses K.R."/>
            <person name="Simmons D.R."/>
            <person name="Longcore J.E."/>
            <person name="Mondo S.J."/>
            <person name="Seto K."/>
            <person name="Jeronimo G.H."/>
            <person name="Bonds A.E."/>
            <person name="Quandt C.A."/>
            <person name="Davis W.J."/>
            <person name="Chang Y."/>
            <person name="Federici B.A."/>
            <person name="Kuo A."/>
            <person name="LaButti K."/>
            <person name="Pangilinan J."/>
            <person name="Andreopoulos W."/>
            <person name="Tritt A."/>
            <person name="Riley R."/>
            <person name="Hundley H."/>
            <person name="Johnson J."/>
            <person name="Lipzen A."/>
            <person name="Barry K."/>
            <person name="Lang B.F."/>
            <person name="Cuomo C.A."/>
            <person name="Buchler N.E."/>
            <person name="Grigoriev I.V."/>
            <person name="Spatafora J.W."/>
            <person name="Stajich J.E."/>
            <person name="James T.Y."/>
        </authorList>
    </citation>
    <scope>NUCLEOTIDE SEQUENCE</scope>
    <source>
        <strain evidence="6">AG</strain>
    </source>
</reference>
<dbReference type="InterPro" id="IPR012340">
    <property type="entry name" value="NA-bd_OB-fold"/>
</dbReference>
<dbReference type="RefSeq" id="XP_051448391.1">
    <property type="nucleotide sequence ID" value="XM_051586051.1"/>
</dbReference>
<feature type="domain" description="TRNA-binding" evidence="5">
    <location>
        <begin position="37"/>
        <end position="144"/>
    </location>
</feature>
<accession>A0AAD5EH62</accession>
<reference evidence="6" key="1">
    <citation type="submission" date="2021-06" db="EMBL/GenBank/DDBJ databases">
        <authorList>
            <consortium name="DOE Joint Genome Institute"/>
            <person name="Mondo S.J."/>
            <person name="Amses K.R."/>
            <person name="Simmons D.R."/>
            <person name="Longcore J.E."/>
            <person name="Seto K."/>
            <person name="Alves G.H."/>
            <person name="Bonds A.E."/>
            <person name="Quandt C.A."/>
            <person name="Davis W.J."/>
            <person name="Chang Y."/>
            <person name="Letcher P.M."/>
            <person name="Powell M.J."/>
            <person name="Kuo A."/>
            <person name="Labutti K."/>
            <person name="Pangilinan J."/>
            <person name="Andreopoulos W."/>
            <person name="Tritt A."/>
            <person name="Riley R."/>
            <person name="Hundley H."/>
            <person name="Johnson J."/>
            <person name="Lipzen A."/>
            <person name="Barry K."/>
            <person name="Berbee M.L."/>
            <person name="Buchler N.E."/>
            <person name="Grigoriev I.V."/>
            <person name="Spatafora J.W."/>
            <person name="Stajich J.E."/>
            <person name="James T.Y."/>
        </authorList>
    </citation>
    <scope>NUCLEOTIDE SEQUENCE</scope>
    <source>
        <strain evidence="6">AG</strain>
    </source>
</reference>
<proteinExistence type="predicted"/>
<evidence type="ECO:0000256" key="4">
    <source>
        <dbReference type="PROSITE-ProRule" id="PRU00209"/>
    </source>
</evidence>
<evidence type="ECO:0000256" key="3">
    <source>
        <dbReference type="ARBA" id="ARBA00022884"/>
    </source>
</evidence>
<keyword evidence="1" id="KW-0963">Cytoplasm</keyword>
<keyword evidence="3 4" id="KW-0694">RNA-binding</keyword>
<dbReference type="AlphaFoldDB" id="A0AAD5EH62"/>
<evidence type="ECO:0000259" key="5">
    <source>
        <dbReference type="PROSITE" id="PS50886"/>
    </source>
</evidence>
<dbReference type="GO" id="GO:0000049">
    <property type="term" value="F:tRNA binding"/>
    <property type="evidence" value="ECO:0007669"/>
    <property type="project" value="UniProtKB-UniRule"/>
</dbReference>
<dbReference type="Gene3D" id="2.40.50.140">
    <property type="entry name" value="Nucleic acid-binding proteins"/>
    <property type="match status" value="1"/>
</dbReference>
<dbReference type="GeneID" id="75911399"/>
<evidence type="ECO:0000256" key="2">
    <source>
        <dbReference type="ARBA" id="ARBA00022555"/>
    </source>
</evidence>
<dbReference type="EMBL" id="MU620896">
    <property type="protein sequence ID" value="KAI8583387.1"/>
    <property type="molecule type" value="Genomic_DNA"/>
</dbReference>
<name>A0AAD5EH62_UMBRA</name>
<evidence type="ECO:0000313" key="7">
    <source>
        <dbReference type="Proteomes" id="UP001206595"/>
    </source>
</evidence>
<organism evidence="6 7">
    <name type="scientific">Umbelopsis ramanniana AG</name>
    <dbReference type="NCBI Taxonomy" id="1314678"/>
    <lineage>
        <taxon>Eukaryota</taxon>
        <taxon>Fungi</taxon>
        <taxon>Fungi incertae sedis</taxon>
        <taxon>Mucoromycota</taxon>
        <taxon>Mucoromycotina</taxon>
        <taxon>Umbelopsidomycetes</taxon>
        <taxon>Umbelopsidales</taxon>
        <taxon>Umbelopsidaceae</taxon>
        <taxon>Umbelopsis</taxon>
    </lineage>
</organism>